<organism evidence="29 30">
    <name type="scientific">Urochloa decumbens</name>
    <dbReference type="NCBI Taxonomy" id="240449"/>
    <lineage>
        <taxon>Eukaryota</taxon>
        <taxon>Viridiplantae</taxon>
        <taxon>Streptophyta</taxon>
        <taxon>Embryophyta</taxon>
        <taxon>Tracheophyta</taxon>
        <taxon>Spermatophyta</taxon>
        <taxon>Magnoliopsida</taxon>
        <taxon>Liliopsida</taxon>
        <taxon>Poales</taxon>
        <taxon>Poaceae</taxon>
        <taxon>PACMAD clade</taxon>
        <taxon>Panicoideae</taxon>
        <taxon>Panicodae</taxon>
        <taxon>Paniceae</taxon>
        <taxon>Melinidinae</taxon>
        <taxon>Urochloa</taxon>
    </lineage>
</organism>
<dbReference type="InterPro" id="IPR032675">
    <property type="entry name" value="LRR_dom_sf"/>
</dbReference>
<dbReference type="EC" id="2.7.11.1" evidence="5"/>
<evidence type="ECO:0000256" key="13">
    <source>
        <dbReference type="ARBA" id="ARBA00022737"/>
    </source>
</evidence>
<dbReference type="InterPro" id="IPR011009">
    <property type="entry name" value="Kinase-like_dom_sf"/>
</dbReference>
<dbReference type="InterPro" id="IPR017441">
    <property type="entry name" value="Protein_kinase_ATP_BS"/>
</dbReference>
<dbReference type="GO" id="GO:0005789">
    <property type="term" value="C:endoplasmic reticulum membrane"/>
    <property type="evidence" value="ECO:0007669"/>
    <property type="project" value="UniProtKB-SubCell"/>
</dbReference>
<dbReference type="FunFam" id="3.80.10.10:FF:000288">
    <property type="entry name" value="LRR receptor-like serine/threonine-protein kinase EFR"/>
    <property type="match status" value="1"/>
</dbReference>
<keyword evidence="17 27" id="KW-1133">Transmembrane helix</keyword>
<evidence type="ECO:0000256" key="3">
    <source>
        <dbReference type="ARBA" id="ARBA00004479"/>
    </source>
</evidence>
<dbReference type="Pfam" id="PF00560">
    <property type="entry name" value="LRR_1"/>
    <property type="match status" value="4"/>
</dbReference>
<evidence type="ECO:0000256" key="21">
    <source>
        <dbReference type="ARBA" id="ARBA00047899"/>
    </source>
</evidence>
<dbReference type="FunFam" id="3.80.10.10:FF:001655">
    <property type="entry name" value="Putative leucine-rich repeat receptor-like protein kinase family protein"/>
    <property type="match status" value="1"/>
</dbReference>
<evidence type="ECO:0000256" key="2">
    <source>
        <dbReference type="ARBA" id="ARBA00004389"/>
    </source>
</evidence>
<evidence type="ECO:0000256" key="14">
    <source>
        <dbReference type="ARBA" id="ARBA00022741"/>
    </source>
</evidence>
<evidence type="ECO:0000256" key="15">
    <source>
        <dbReference type="ARBA" id="ARBA00022777"/>
    </source>
</evidence>
<gene>
    <name evidence="29" type="ORF">URODEC1_LOCUS114789</name>
</gene>
<dbReference type="InterPro" id="IPR000719">
    <property type="entry name" value="Prot_kinase_dom"/>
</dbReference>
<comment type="function">
    <text evidence="24">The processed protein kinase Xa21 chain released by protein cleavage after X.oryzae pv. oryzae protein Ax21 detection translocates into the nucleus where it can bind and regulate WRKY62, a transcription factor. Confers resistance to the bacterial pathogen X.oryzae pv. oryzae (Xoo).</text>
</comment>
<protein>
    <recommendedName>
        <fullName evidence="25">Receptor kinase-like protein Xa21</fullName>
        <ecNumber evidence="5">2.7.11.1</ecNumber>
    </recommendedName>
</protein>
<keyword evidence="11 27" id="KW-0812">Transmembrane</keyword>
<dbReference type="InterPro" id="IPR003591">
    <property type="entry name" value="Leu-rich_rpt_typical-subtyp"/>
</dbReference>
<dbReference type="FunFam" id="1.10.510.10:FF:000358">
    <property type="entry name" value="Putative leucine-rich repeat receptor-like serine/threonine-protein kinase"/>
    <property type="match status" value="1"/>
</dbReference>
<evidence type="ECO:0000256" key="12">
    <source>
        <dbReference type="ARBA" id="ARBA00022729"/>
    </source>
</evidence>
<evidence type="ECO:0000256" key="9">
    <source>
        <dbReference type="ARBA" id="ARBA00022614"/>
    </source>
</evidence>
<evidence type="ECO:0000259" key="28">
    <source>
        <dbReference type="PROSITE" id="PS50011"/>
    </source>
</evidence>
<feature type="transmembrane region" description="Helical" evidence="27">
    <location>
        <begin position="715"/>
        <end position="740"/>
    </location>
</feature>
<comment type="subcellular location">
    <subcellularLocation>
        <location evidence="1">Cell membrane</location>
        <topology evidence="1">Single-pass membrane protein</topology>
    </subcellularLocation>
    <subcellularLocation>
        <location evidence="2">Endoplasmic reticulum membrane</location>
        <topology evidence="2">Single-pass membrane protein</topology>
    </subcellularLocation>
    <subcellularLocation>
        <location evidence="3">Membrane</location>
        <topology evidence="3">Single-pass type I membrane protein</topology>
    </subcellularLocation>
</comment>
<dbReference type="PROSITE" id="PS00108">
    <property type="entry name" value="PROTEIN_KINASE_ST"/>
    <property type="match status" value="1"/>
</dbReference>
<evidence type="ECO:0000256" key="26">
    <source>
        <dbReference type="PROSITE-ProRule" id="PRU10141"/>
    </source>
</evidence>
<evidence type="ECO:0000313" key="29">
    <source>
        <dbReference type="EMBL" id="CAL5092237.1"/>
    </source>
</evidence>
<comment type="catalytic activity">
    <reaction evidence="21">
        <text>L-threonyl-[protein] + ATP = O-phospho-L-threonyl-[protein] + ADP + H(+)</text>
        <dbReference type="Rhea" id="RHEA:46608"/>
        <dbReference type="Rhea" id="RHEA-COMP:11060"/>
        <dbReference type="Rhea" id="RHEA-COMP:11605"/>
        <dbReference type="ChEBI" id="CHEBI:15378"/>
        <dbReference type="ChEBI" id="CHEBI:30013"/>
        <dbReference type="ChEBI" id="CHEBI:30616"/>
        <dbReference type="ChEBI" id="CHEBI:61977"/>
        <dbReference type="ChEBI" id="CHEBI:456216"/>
        <dbReference type="EC" id="2.7.11.1"/>
    </reaction>
</comment>
<dbReference type="AlphaFoldDB" id="A0ABC9GDS6"/>
<evidence type="ECO:0000256" key="7">
    <source>
        <dbReference type="ARBA" id="ARBA00022527"/>
    </source>
</evidence>
<keyword evidence="10" id="KW-0808">Transferase</keyword>
<dbReference type="InterPro" id="IPR008271">
    <property type="entry name" value="Ser/Thr_kinase_AS"/>
</dbReference>
<evidence type="ECO:0000256" key="4">
    <source>
        <dbReference type="ARBA" id="ARBA00008684"/>
    </source>
</evidence>
<dbReference type="Pfam" id="PF23598">
    <property type="entry name" value="LRR_14"/>
    <property type="match status" value="1"/>
</dbReference>
<keyword evidence="13" id="KW-0677">Repeat</keyword>
<comment type="similarity">
    <text evidence="4">Belongs to the protein kinase superfamily. Ser/Thr protein kinase family.</text>
</comment>
<reference evidence="29 30" key="2">
    <citation type="submission" date="2024-10" db="EMBL/GenBank/DDBJ databases">
        <authorList>
            <person name="Ryan C."/>
        </authorList>
    </citation>
    <scope>NUCLEOTIDE SEQUENCE [LARGE SCALE GENOMIC DNA]</scope>
</reference>
<dbReference type="InterPro" id="IPR051809">
    <property type="entry name" value="Plant_receptor-like_S/T_kinase"/>
</dbReference>
<dbReference type="Gene3D" id="1.10.510.10">
    <property type="entry name" value="Transferase(Phosphotransferase) domain 1"/>
    <property type="match status" value="1"/>
</dbReference>
<keyword evidence="20" id="KW-0325">Glycoprotein</keyword>
<dbReference type="InterPro" id="IPR013210">
    <property type="entry name" value="LRR_N_plant-typ"/>
</dbReference>
<dbReference type="EMBL" id="OZ075119">
    <property type="protein sequence ID" value="CAL5092237.1"/>
    <property type="molecule type" value="Genomic_DNA"/>
</dbReference>
<evidence type="ECO:0000256" key="19">
    <source>
        <dbReference type="ARBA" id="ARBA00023170"/>
    </source>
</evidence>
<name>A0ABC9GDS6_9POAL</name>
<dbReference type="GO" id="GO:0004674">
    <property type="term" value="F:protein serine/threonine kinase activity"/>
    <property type="evidence" value="ECO:0007669"/>
    <property type="project" value="UniProtKB-KW"/>
</dbReference>
<feature type="domain" description="Protein kinase" evidence="28">
    <location>
        <begin position="771"/>
        <end position="1088"/>
    </location>
</feature>
<evidence type="ECO:0000256" key="20">
    <source>
        <dbReference type="ARBA" id="ARBA00023180"/>
    </source>
</evidence>
<proteinExistence type="inferred from homology"/>
<dbReference type="SMART" id="SM00365">
    <property type="entry name" value="LRR_SD22"/>
    <property type="match status" value="6"/>
</dbReference>
<keyword evidence="12" id="KW-0732">Signal</keyword>
<dbReference type="Pfam" id="PF07714">
    <property type="entry name" value="PK_Tyr_Ser-Thr"/>
    <property type="match status" value="1"/>
</dbReference>
<dbReference type="SUPFAM" id="SSF56112">
    <property type="entry name" value="Protein kinase-like (PK-like)"/>
    <property type="match status" value="1"/>
</dbReference>
<keyword evidence="19" id="KW-0675">Receptor</keyword>
<dbReference type="Pfam" id="PF13855">
    <property type="entry name" value="LRR_8"/>
    <property type="match status" value="1"/>
</dbReference>
<sequence length="1088" mass="117963">MPEQHARMEGTRTWRIITCLFSAASKPMSILPLLLVGTLQPLLITDHTAYAASTSSPPVAAMAMDEHALLSFRAVITADPHKVLVSWTAGNGSTANMTDVCSWRGVGCHSRRHPGRVTSLELWSSNLTGTISPFLSNLTFLTTLNLSHNSFSGNIPWELGFLPRLLYLDLRHNSLQGMIPCSLARASKLRILQLEYNSLVGKIPANLSNLQELEVLDVGSNQLFGGIPQSLGSLSKLTYLGLYLNNLSGGVPASLGNLSSLVDLFADTNKFSGQIPDSLGWLTNLKSLDIAYNQLSGTIPANLFNISSVDTFELSGNNALSGVLPFDIGVTLPNLQNLILNDCQLSGRIPRSIGNASRLRYIQLDDNELEGTVPLEVGNLKDLEVLTLGSNKLADKWGSDWELIASLSNCSNLFSLSLDSNNFQGVFPPSIANLSSTMQKLLLEQNKFHGAISSDIWKLSNLAALGLRGNFLSGSIPPRIGELSNLGALDLSQNNISGEIPPTLGNLTGLSMLYLFQNNLQGSIPTSLGNLQNIASLVLSFNQLNGTIPVEVISLSSLSSYLGLSYNFLSGPIPSEVGKLTNLVLLDLSVNKLSGDIPPTLGKCVELVQLQLNDNLLQGVIPQSLSGLQGIQELNLAGNNLSGSVRGFFGDWPNLVYLNLSNNNFEGPVPVKGVFSNASAFFIAGNNVCGGIPSLQLPQCTAKESGVQKKRPSTVVLIGIVAGAMVLLLVILISGLLLFIMRRQKRVNVPFLEDQQWQVSFEEIQKATDQFSPNNLIGMGSFGSVYRGTVSPGAQQVAIKVIDLQQHGAENSFLAECHALRSIRHRNLVKVITACSSVDHHGNDFKALVYEFMPNGDLDKWLHQNFATQDEAPKTRRRLTMSQRVNIALDIAEALDYLHSHGQVPIVHCDLKPSNILLDDDMVAHVADFGLARFVRKMASNMTEESTTSIGIKGTIGYIPPEYGMDGNVSIQGDVYSYGVLLLELFTGKRPTDGSFQGGQTLQSYVAACCPDKIMEIVDPTLLPDLNNGCLSKEDISCDDIDAEKLQECMVPIFRVGLQCSQESSRARMHIRSAIRELERVKDVLLSD</sequence>
<feature type="binding site" evidence="26">
    <location>
        <position position="800"/>
    </location>
    <ligand>
        <name>ATP</name>
        <dbReference type="ChEBI" id="CHEBI:30616"/>
    </ligand>
</feature>
<evidence type="ECO:0000256" key="18">
    <source>
        <dbReference type="ARBA" id="ARBA00023136"/>
    </source>
</evidence>
<dbReference type="PANTHER" id="PTHR27008:SF566">
    <property type="entry name" value="OS06G0583600 PROTEIN"/>
    <property type="match status" value="1"/>
</dbReference>
<dbReference type="PROSITE" id="PS50011">
    <property type="entry name" value="PROTEIN_KINASE_DOM"/>
    <property type="match status" value="1"/>
</dbReference>
<keyword evidence="14 26" id="KW-0547">Nucleotide-binding</keyword>
<comment type="catalytic activity">
    <reaction evidence="22">
        <text>L-seryl-[protein] + ATP = O-phospho-L-seryl-[protein] + ADP + H(+)</text>
        <dbReference type="Rhea" id="RHEA:17989"/>
        <dbReference type="Rhea" id="RHEA-COMP:9863"/>
        <dbReference type="Rhea" id="RHEA-COMP:11604"/>
        <dbReference type="ChEBI" id="CHEBI:15378"/>
        <dbReference type="ChEBI" id="CHEBI:29999"/>
        <dbReference type="ChEBI" id="CHEBI:30616"/>
        <dbReference type="ChEBI" id="CHEBI:83421"/>
        <dbReference type="ChEBI" id="CHEBI:456216"/>
        <dbReference type="EC" id="2.7.11.1"/>
    </reaction>
</comment>
<dbReference type="SUPFAM" id="SSF52058">
    <property type="entry name" value="L domain-like"/>
    <property type="match status" value="2"/>
</dbReference>
<evidence type="ECO:0000313" key="30">
    <source>
        <dbReference type="Proteomes" id="UP001497457"/>
    </source>
</evidence>
<keyword evidence="30" id="KW-1185">Reference proteome</keyword>
<keyword evidence="7" id="KW-0723">Serine/threonine-protein kinase</keyword>
<keyword evidence="16 26" id="KW-0067">ATP-binding</keyword>
<evidence type="ECO:0000256" key="5">
    <source>
        <dbReference type="ARBA" id="ARBA00012513"/>
    </source>
</evidence>
<dbReference type="SMART" id="SM00220">
    <property type="entry name" value="S_TKc"/>
    <property type="match status" value="1"/>
</dbReference>
<comment type="function">
    <text evidence="23">Receptor kinase that detects X.oryzae pv. oryzae protein Ax21 to promote innate immunity. Following X.oryzae pv. oryzae protein Ax21 detection, undergoes cleavage, releasing the processed protein kinase Xa21 chain.</text>
</comment>
<dbReference type="Gene3D" id="3.30.200.20">
    <property type="entry name" value="Phosphorylase Kinase, domain 1"/>
    <property type="match status" value="1"/>
</dbReference>
<accession>A0ABC9GDS6</accession>
<keyword evidence="15" id="KW-0418">Kinase</keyword>
<evidence type="ECO:0000256" key="27">
    <source>
        <dbReference type="SAM" id="Phobius"/>
    </source>
</evidence>
<evidence type="ECO:0000256" key="17">
    <source>
        <dbReference type="ARBA" id="ARBA00022989"/>
    </source>
</evidence>
<dbReference type="FunFam" id="3.80.10.10:FF:002821">
    <property type="entry name" value="LRR receptor-like serine/threonine-protein kinase RPK2"/>
    <property type="match status" value="1"/>
</dbReference>
<dbReference type="PANTHER" id="PTHR27008">
    <property type="entry name" value="OS04G0122200 PROTEIN"/>
    <property type="match status" value="1"/>
</dbReference>
<keyword evidence="18 27" id="KW-0472">Membrane</keyword>
<evidence type="ECO:0000256" key="10">
    <source>
        <dbReference type="ARBA" id="ARBA00022679"/>
    </source>
</evidence>
<evidence type="ECO:0000256" key="11">
    <source>
        <dbReference type="ARBA" id="ARBA00022692"/>
    </source>
</evidence>
<evidence type="ECO:0000256" key="1">
    <source>
        <dbReference type="ARBA" id="ARBA00004162"/>
    </source>
</evidence>
<evidence type="ECO:0000256" key="23">
    <source>
        <dbReference type="ARBA" id="ARBA00054320"/>
    </source>
</evidence>
<keyword evidence="8" id="KW-0597">Phosphoprotein</keyword>
<dbReference type="Pfam" id="PF08263">
    <property type="entry name" value="LRRNT_2"/>
    <property type="match status" value="1"/>
</dbReference>
<dbReference type="InterPro" id="IPR001245">
    <property type="entry name" value="Ser-Thr/Tyr_kinase_cat_dom"/>
</dbReference>
<dbReference type="Proteomes" id="UP001497457">
    <property type="component" value="Chromosome 9rd"/>
</dbReference>
<keyword evidence="9" id="KW-0433">Leucine-rich repeat</keyword>
<evidence type="ECO:0000256" key="25">
    <source>
        <dbReference type="ARBA" id="ARBA00072040"/>
    </source>
</evidence>
<dbReference type="GO" id="GO:0005524">
    <property type="term" value="F:ATP binding"/>
    <property type="evidence" value="ECO:0007669"/>
    <property type="project" value="UniProtKB-UniRule"/>
</dbReference>
<dbReference type="PROSITE" id="PS00107">
    <property type="entry name" value="PROTEIN_KINASE_ATP"/>
    <property type="match status" value="1"/>
</dbReference>
<evidence type="ECO:0000256" key="22">
    <source>
        <dbReference type="ARBA" id="ARBA00048679"/>
    </source>
</evidence>
<dbReference type="FunFam" id="3.30.200.20:FF:000432">
    <property type="entry name" value="LRR receptor-like serine/threonine-protein kinase EFR"/>
    <property type="match status" value="1"/>
</dbReference>
<evidence type="ECO:0000256" key="8">
    <source>
        <dbReference type="ARBA" id="ARBA00022553"/>
    </source>
</evidence>
<reference evidence="30" key="1">
    <citation type="submission" date="2024-06" db="EMBL/GenBank/DDBJ databases">
        <authorList>
            <person name="Ryan C."/>
        </authorList>
    </citation>
    <scope>NUCLEOTIDE SEQUENCE [LARGE SCALE GENOMIC DNA]</scope>
</reference>
<dbReference type="SMART" id="SM00369">
    <property type="entry name" value="LRR_TYP"/>
    <property type="match status" value="8"/>
</dbReference>
<dbReference type="GO" id="GO:0005886">
    <property type="term" value="C:plasma membrane"/>
    <property type="evidence" value="ECO:0007669"/>
    <property type="project" value="UniProtKB-SubCell"/>
</dbReference>
<dbReference type="Gene3D" id="3.80.10.10">
    <property type="entry name" value="Ribonuclease Inhibitor"/>
    <property type="match status" value="4"/>
</dbReference>
<dbReference type="InterPro" id="IPR001611">
    <property type="entry name" value="Leu-rich_rpt"/>
</dbReference>
<evidence type="ECO:0000256" key="6">
    <source>
        <dbReference type="ARBA" id="ARBA00022475"/>
    </source>
</evidence>
<evidence type="ECO:0000256" key="24">
    <source>
        <dbReference type="ARBA" id="ARBA00056628"/>
    </source>
</evidence>
<dbReference type="InterPro" id="IPR055414">
    <property type="entry name" value="LRR_R13L4/SHOC2-like"/>
</dbReference>
<keyword evidence="6" id="KW-1003">Cell membrane</keyword>
<evidence type="ECO:0000256" key="16">
    <source>
        <dbReference type="ARBA" id="ARBA00022840"/>
    </source>
</evidence>